<dbReference type="Pfam" id="PF01645">
    <property type="entry name" value="Glu_synthase"/>
    <property type="match status" value="1"/>
</dbReference>
<evidence type="ECO:0000256" key="3">
    <source>
        <dbReference type="ARBA" id="ARBA00009716"/>
    </source>
</evidence>
<evidence type="ECO:0000256" key="6">
    <source>
        <dbReference type="ARBA" id="ARBA00022643"/>
    </source>
</evidence>
<evidence type="ECO:0000313" key="17">
    <source>
        <dbReference type="EMBL" id="BDU69303.1"/>
    </source>
</evidence>
<evidence type="ECO:0000256" key="10">
    <source>
        <dbReference type="ARBA" id="ARBA00023004"/>
    </source>
</evidence>
<evidence type="ECO:0000256" key="9">
    <source>
        <dbReference type="ARBA" id="ARBA00023002"/>
    </source>
</evidence>
<evidence type="ECO:0000256" key="4">
    <source>
        <dbReference type="ARBA" id="ARBA00022605"/>
    </source>
</evidence>
<dbReference type="SUPFAM" id="SSF56235">
    <property type="entry name" value="N-terminal nucleophile aminohydrolases (Ntn hydrolases)"/>
    <property type="match status" value="1"/>
</dbReference>
<dbReference type="InterPro" id="IPR017932">
    <property type="entry name" value="GATase_2_dom"/>
</dbReference>
<dbReference type="InterPro" id="IPR013785">
    <property type="entry name" value="Aldolase_TIM"/>
</dbReference>
<evidence type="ECO:0000256" key="2">
    <source>
        <dbReference type="ARBA" id="ARBA00001927"/>
    </source>
</evidence>
<dbReference type="PANTHER" id="PTHR11938:SF133">
    <property type="entry name" value="GLUTAMATE SYNTHASE (NADH)"/>
    <property type="match status" value="1"/>
</dbReference>
<keyword evidence="4" id="KW-0028">Amino-acid biosynthesis</keyword>
<dbReference type="InterPro" id="IPR006982">
    <property type="entry name" value="Glu_synth_centr_N"/>
</dbReference>
<name>A0ABM8DQN8_9BACT</name>
<dbReference type="CDD" id="cd00713">
    <property type="entry name" value="GltS"/>
    <property type="match status" value="1"/>
</dbReference>
<reference evidence="18" key="1">
    <citation type="journal article" date="2023" name="Int. J. Syst. Evol. Microbiol.">
        <title>Mesoterricola silvestris gen. nov., sp. nov., Mesoterricola sediminis sp. nov., Geothrix oryzae sp. nov., Geothrix edaphica sp. nov., Geothrix rubra sp. nov., and Geothrix limicola sp. nov., six novel members of Acidobacteriota isolated from soils.</title>
        <authorList>
            <person name="Itoh H."/>
            <person name="Sugisawa Y."/>
            <person name="Mise K."/>
            <person name="Xu Z."/>
            <person name="Kuniyasu M."/>
            <person name="Ushijima N."/>
            <person name="Kawano K."/>
            <person name="Kobayashi E."/>
            <person name="Shiratori Y."/>
            <person name="Masuda Y."/>
            <person name="Senoo K."/>
        </authorList>
    </citation>
    <scope>NUCLEOTIDE SEQUENCE [LARGE SCALE GENOMIC DNA]</scope>
    <source>
        <strain evidence="18">Red222</strain>
    </source>
</reference>
<evidence type="ECO:0000256" key="14">
    <source>
        <dbReference type="ARBA" id="ARBA00029440"/>
    </source>
</evidence>
<protein>
    <submittedName>
        <fullName evidence="17">Glutamate synthase</fullName>
    </submittedName>
</protein>
<evidence type="ECO:0000256" key="7">
    <source>
        <dbReference type="ARBA" id="ARBA00022723"/>
    </source>
</evidence>
<evidence type="ECO:0000256" key="15">
    <source>
        <dbReference type="SAM" id="MobiDB-lite"/>
    </source>
</evidence>
<keyword evidence="12" id="KW-0314">Glutamate biosynthesis</keyword>
<dbReference type="RefSeq" id="WP_286355943.1">
    <property type="nucleotide sequence ID" value="NZ_AP027079.1"/>
</dbReference>
<dbReference type="NCBIfam" id="NF008730">
    <property type="entry name" value="PRK11750.1"/>
    <property type="match status" value="1"/>
</dbReference>
<evidence type="ECO:0000256" key="11">
    <source>
        <dbReference type="ARBA" id="ARBA00023014"/>
    </source>
</evidence>
<feature type="region of interest" description="Disordered" evidence="15">
    <location>
        <begin position="1178"/>
        <end position="1199"/>
    </location>
</feature>
<dbReference type="Proteomes" id="UP001242010">
    <property type="component" value="Chromosome"/>
</dbReference>
<keyword evidence="8" id="KW-0315">Glutamine amidotransferase</keyword>
<dbReference type="InterPro" id="IPR002932">
    <property type="entry name" value="Glu_synthdom"/>
</dbReference>
<dbReference type="Gene3D" id="2.160.20.60">
    <property type="entry name" value="Glutamate synthase, alpha subunit, C-terminal domain"/>
    <property type="match status" value="1"/>
</dbReference>
<organism evidence="17 18">
    <name type="scientific">Geothrix oryzae</name>
    <dbReference type="NCBI Taxonomy" id="2927975"/>
    <lineage>
        <taxon>Bacteria</taxon>
        <taxon>Pseudomonadati</taxon>
        <taxon>Acidobacteriota</taxon>
        <taxon>Holophagae</taxon>
        <taxon>Holophagales</taxon>
        <taxon>Holophagaceae</taxon>
        <taxon>Geothrix</taxon>
    </lineage>
</organism>
<comment type="cofactor">
    <cofactor evidence="1">
        <name>FMN</name>
        <dbReference type="ChEBI" id="CHEBI:58210"/>
    </cofactor>
</comment>
<keyword evidence="9" id="KW-0560">Oxidoreductase</keyword>
<keyword evidence="5" id="KW-0285">Flavoprotein</keyword>
<evidence type="ECO:0000256" key="1">
    <source>
        <dbReference type="ARBA" id="ARBA00001917"/>
    </source>
</evidence>
<dbReference type="InterPro" id="IPR036485">
    <property type="entry name" value="Glu_synth_asu_C_sf"/>
</dbReference>
<dbReference type="InterPro" id="IPR029055">
    <property type="entry name" value="Ntn_hydrolases_N"/>
</dbReference>
<evidence type="ECO:0000256" key="12">
    <source>
        <dbReference type="ARBA" id="ARBA00023164"/>
    </source>
</evidence>
<dbReference type="SUPFAM" id="SSF69336">
    <property type="entry name" value="Alpha subunit of glutamate synthase, C-terminal domain"/>
    <property type="match status" value="1"/>
</dbReference>
<proteinExistence type="inferred from homology"/>
<keyword evidence="11" id="KW-0411">Iron-sulfur</keyword>
<evidence type="ECO:0000259" key="16">
    <source>
        <dbReference type="PROSITE" id="PS51278"/>
    </source>
</evidence>
<dbReference type="Pfam" id="PF00310">
    <property type="entry name" value="GATase_2"/>
    <property type="match status" value="1"/>
</dbReference>
<evidence type="ECO:0000256" key="13">
    <source>
        <dbReference type="ARBA" id="ARBA00023291"/>
    </source>
</evidence>
<dbReference type="SUPFAM" id="SSF51395">
    <property type="entry name" value="FMN-linked oxidoreductases"/>
    <property type="match status" value="1"/>
</dbReference>
<keyword evidence="13" id="KW-0003">3Fe-4S</keyword>
<dbReference type="Gene3D" id="3.20.20.70">
    <property type="entry name" value="Aldolase class I"/>
    <property type="match status" value="2"/>
</dbReference>
<evidence type="ECO:0000313" key="18">
    <source>
        <dbReference type="Proteomes" id="UP001242010"/>
    </source>
</evidence>
<evidence type="ECO:0000256" key="8">
    <source>
        <dbReference type="ARBA" id="ARBA00022962"/>
    </source>
</evidence>
<dbReference type="PROSITE" id="PS51278">
    <property type="entry name" value="GATASE_TYPE_2"/>
    <property type="match status" value="1"/>
</dbReference>
<comment type="similarity">
    <text evidence="3">Belongs to the glutamate synthase family.</text>
</comment>
<keyword evidence="7" id="KW-0479">Metal-binding</keyword>
<dbReference type="EMBL" id="AP027079">
    <property type="protein sequence ID" value="BDU69303.1"/>
    <property type="molecule type" value="Genomic_DNA"/>
</dbReference>
<dbReference type="Pfam" id="PF01493">
    <property type="entry name" value="GXGXG"/>
    <property type="match status" value="1"/>
</dbReference>
<feature type="region of interest" description="Disordered" evidence="15">
    <location>
        <begin position="392"/>
        <end position="421"/>
    </location>
</feature>
<dbReference type="InterPro" id="IPR002489">
    <property type="entry name" value="Glu_synth_asu_C"/>
</dbReference>
<keyword evidence="6" id="KW-0288">FMN</keyword>
<gene>
    <name evidence="17" type="ORF">GETHOR_14040</name>
</gene>
<dbReference type="PANTHER" id="PTHR11938">
    <property type="entry name" value="FAD NADPH DEHYDROGENASE/OXIDOREDUCTASE"/>
    <property type="match status" value="1"/>
</dbReference>
<dbReference type="CDD" id="cd02808">
    <property type="entry name" value="GltS_FMN"/>
    <property type="match status" value="1"/>
</dbReference>
<comment type="pathway">
    <text evidence="14">Amino-acid biosynthesis.</text>
</comment>
<dbReference type="InterPro" id="IPR050711">
    <property type="entry name" value="ET-N_metabolism_enzyme"/>
</dbReference>
<comment type="cofactor">
    <cofactor evidence="2">
        <name>[3Fe-4S] cluster</name>
        <dbReference type="ChEBI" id="CHEBI:21137"/>
    </cofactor>
</comment>
<sequence length="1462" mass="157537">MPHASRNEHAACGVGFIASRTGEACHQILRDALQALRCVEHRGGCAADQVSSDGAGVMADIPFELLGHRPGEIAVASLFMPQDPGRLRRALALFESIFAFFDLDVLAYREVPADPTVLGDDARRTLPSLRQAILRRPAHCRTDASFDKLLYNAKQVLRTKLEEQGITDEFFFASLSARTIVYKALTRAADLDRFYPDLLDPSFITRFALIHRRFSTNTRTSWDKAQPFRLLAHNGEINTIAGNRSRAISREMSIGLKADQLVTHGSISDSGSLNEIAEALLYRSSIPHVEDILAIMLPPAEAEAPFYTFWSRAMEPWDGPAFLVYADGGTVGARLDRNGFRPARWAITDDRFYLASEAGAFPLDEAAVRRKGILHAGTGVKVDLATGRVHFRDPGRSREHRDAAFDPRTTPIGSVPDPAPPEGPVSVFRKTLFTCSREELEKVLYPMVATGKEAIGSMGDTARPNVFSSEPRPFFDYFYQHFAQVTNPPLDYLREGNITDLRVFLGRSPNIFFPKDLIPLSEALELPRPILDLGQMRFLERMQSYRPSESHIIPRTFPMRFRRDDGVAGFHAAVARLAADVLEAVKGGTSVIILSDREASVEQPPIPGLIALRAVVHTLNESGQRLNASIVMHTAEARTSHHLAALISFGASAVCPYLALEIARRDEHPTFGALSADRREQNLVAALESGLLKIMAKCGISVVQSYMSAKLFTAVGLGPELMETFFPQRTSPIGGIGYEDLAGDILRKTGLAAQAGFMDRLLHTHQFRESPHPGQGEHHGMTSARARLLHRLVALDPDTPEARDLYQDYLASLKLDEPINPRHLLALRPDAAPLPLEAVEPVSAILQRFGAGAMSFGAVSAESQRDLILAMEASGGRSNSGEGGENPFYWTDGITASTKQVASARFGVTAEYLISGEELQIKVAQGAKPGEGGQLMRVKVDESIARARFSLPGVDLISPPPLHDIYSIEDLKELIYELRQVHPAAKISVKLVSGTGIGTIAVGVAKAGADIIYVAGGDGGTGAATLGSMKHAGLPWEFGLVEAQGALLENGLRDQVELRVDGGLLTGKDLVTAAILGAEGFEFGKLLLVAEGCVMARICEKNTCPAGIATHDPKFKARYTGSPEAIQHMLIHLAEDARRHLAALGVASLGDLQDRVDLLQVAPDHAAFVHDRKLNLGSLLDPRPPRTGGGPSASASEGVGPLNQRILAEAEAFLEVGGTHHQTHTITTQDRGVLATLAGAVAKRVRERRRRGEDPTVPGTLHLDFTGSAGQGFAAFLTDGLAVRLQGEANDSVAKSMSGGRVVLLPHPRSTYAAEENAILGNGALYGATGGTLLVRGRAGDRFAVRNSGASAVVEGTGHHACEYMTRGAVAILGPVLSNAGAGMTGGCLYLRRTHAERVNQDYLTALPWRPEEEAEFRGLLEQHHAETGSATAAALLEDWPATLQAFSAFVPVAVAAGLKAS</sequence>
<evidence type="ECO:0000256" key="5">
    <source>
        <dbReference type="ARBA" id="ARBA00022630"/>
    </source>
</evidence>
<feature type="compositionally biased region" description="Basic and acidic residues" evidence="15">
    <location>
        <begin position="392"/>
        <end position="405"/>
    </location>
</feature>
<accession>A0ABM8DQN8</accession>
<dbReference type="Pfam" id="PF04898">
    <property type="entry name" value="Glu_syn_central"/>
    <property type="match status" value="1"/>
</dbReference>
<keyword evidence="10" id="KW-0408">Iron</keyword>
<dbReference type="Gene3D" id="3.60.20.10">
    <property type="entry name" value="Glutamine Phosphoribosylpyrophosphate, subunit 1, domain 1"/>
    <property type="match status" value="1"/>
</dbReference>
<feature type="domain" description="Glutamine amidotransferase type-2" evidence="16">
    <location>
        <begin position="12"/>
        <end position="385"/>
    </location>
</feature>
<keyword evidence="18" id="KW-1185">Reference proteome</keyword>